<keyword evidence="2" id="KW-0732">Signal</keyword>
<evidence type="ECO:0000313" key="3">
    <source>
        <dbReference type="EMBL" id="KAH7329364.1"/>
    </source>
</evidence>
<evidence type="ECO:0008006" key="5">
    <source>
        <dbReference type="Google" id="ProtNLM"/>
    </source>
</evidence>
<accession>A0A8K0T8X7</accession>
<evidence type="ECO:0000313" key="4">
    <source>
        <dbReference type="Proteomes" id="UP000813444"/>
    </source>
</evidence>
<feature type="chain" id="PRO_5035456712" description="Secreted protein" evidence="2">
    <location>
        <begin position="23"/>
        <end position="138"/>
    </location>
</feature>
<organism evidence="3 4">
    <name type="scientific">Stachybotrys elegans</name>
    <dbReference type="NCBI Taxonomy" id="80388"/>
    <lineage>
        <taxon>Eukaryota</taxon>
        <taxon>Fungi</taxon>
        <taxon>Dikarya</taxon>
        <taxon>Ascomycota</taxon>
        <taxon>Pezizomycotina</taxon>
        <taxon>Sordariomycetes</taxon>
        <taxon>Hypocreomycetidae</taxon>
        <taxon>Hypocreales</taxon>
        <taxon>Stachybotryaceae</taxon>
        <taxon>Stachybotrys</taxon>
    </lineage>
</organism>
<feature type="region of interest" description="Disordered" evidence="1">
    <location>
        <begin position="62"/>
        <end position="109"/>
    </location>
</feature>
<comment type="caution">
    <text evidence="3">The sequence shown here is derived from an EMBL/GenBank/DDBJ whole genome shotgun (WGS) entry which is preliminary data.</text>
</comment>
<protein>
    <recommendedName>
        <fullName evidence="5">Secreted protein</fullName>
    </recommendedName>
</protein>
<reference evidence="3" key="1">
    <citation type="journal article" date="2021" name="Nat. Commun.">
        <title>Genetic determinants of endophytism in the Arabidopsis root mycobiome.</title>
        <authorList>
            <person name="Mesny F."/>
            <person name="Miyauchi S."/>
            <person name="Thiergart T."/>
            <person name="Pickel B."/>
            <person name="Atanasova L."/>
            <person name="Karlsson M."/>
            <person name="Huettel B."/>
            <person name="Barry K.W."/>
            <person name="Haridas S."/>
            <person name="Chen C."/>
            <person name="Bauer D."/>
            <person name="Andreopoulos W."/>
            <person name="Pangilinan J."/>
            <person name="LaButti K."/>
            <person name="Riley R."/>
            <person name="Lipzen A."/>
            <person name="Clum A."/>
            <person name="Drula E."/>
            <person name="Henrissat B."/>
            <person name="Kohler A."/>
            <person name="Grigoriev I.V."/>
            <person name="Martin F.M."/>
            <person name="Hacquard S."/>
        </authorList>
    </citation>
    <scope>NUCLEOTIDE SEQUENCE</scope>
    <source>
        <strain evidence="3">MPI-CAGE-CH-0235</strain>
    </source>
</reference>
<name>A0A8K0T8X7_9HYPO</name>
<evidence type="ECO:0000256" key="2">
    <source>
        <dbReference type="SAM" id="SignalP"/>
    </source>
</evidence>
<sequence>MLYCLRPSVMLACVWLVHLSDNLPLHTVRFPPTMKREARTPHRHETAFNFVEKIADKHAILSSPGPLRYHHPHRPQTARSRTPPTPRLRLPANRPTPAPPSSGLRPLLPAPPSSLPVCVCLAPPEKAPRPRQTGMTVR</sequence>
<dbReference type="Proteomes" id="UP000813444">
    <property type="component" value="Unassembled WGS sequence"/>
</dbReference>
<gene>
    <name evidence="3" type="ORF">B0I35DRAFT_43384</name>
</gene>
<evidence type="ECO:0000256" key="1">
    <source>
        <dbReference type="SAM" id="MobiDB-lite"/>
    </source>
</evidence>
<keyword evidence="4" id="KW-1185">Reference proteome</keyword>
<feature type="signal peptide" evidence="2">
    <location>
        <begin position="1"/>
        <end position="22"/>
    </location>
</feature>
<proteinExistence type="predicted"/>
<dbReference type="AlphaFoldDB" id="A0A8K0T8X7"/>
<feature type="compositionally biased region" description="Low complexity" evidence="1">
    <location>
        <begin position="77"/>
        <end position="93"/>
    </location>
</feature>
<dbReference type="EMBL" id="JAGPNK010000001">
    <property type="protein sequence ID" value="KAH7329364.1"/>
    <property type="molecule type" value="Genomic_DNA"/>
</dbReference>